<dbReference type="PROSITE" id="PS50943">
    <property type="entry name" value="HTH_CROC1"/>
    <property type="match status" value="1"/>
</dbReference>
<dbReference type="OrthoDB" id="7011085at2"/>
<dbReference type="Gene3D" id="1.10.260.40">
    <property type="entry name" value="lambda repressor-like DNA-binding domains"/>
    <property type="match status" value="1"/>
</dbReference>
<dbReference type="InterPro" id="IPR010982">
    <property type="entry name" value="Lambda_DNA-bd_dom_sf"/>
</dbReference>
<proteinExistence type="predicted"/>
<sequence length="126" mass="13654">MLSIGERILEERNRLKMSQAAMATHCQVTTVTQGKWERGKGTPNAGYLAEMAKLGVDVMYVVTGMRMPAPAEGTEQGTQLVQLNQRQQALIQNYDAADDVGKTFIEGTATLATQPKVKRASGGGKR</sequence>
<reference evidence="3" key="1">
    <citation type="journal article" date="2009" name="Environ. Microbiol.">
        <title>The genome of Polaromonas naphthalenivorans strain CJ2, isolated from coal tar-contaminated sediment, reveals physiological and metabolic versatility and evolution through extensive horizontal gene transfer.</title>
        <authorList>
            <person name="Yagi J.M."/>
            <person name="Sims D."/>
            <person name="Brettin T."/>
            <person name="Bruce D."/>
            <person name="Madsen E.L."/>
        </authorList>
    </citation>
    <scope>NUCLEOTIDE SEQUENCE [LARGE SCALE GENOMIC DNA]</scope>
    <source>
        <strain evidence="3">CJ2</strain>
    </source>
</reference>
<dbReference type="SMART" id="SM00530">
    <property type="entry name" value="HTH_XRE"/>
    <property type="match status" value="1"/>
</dbReference>
<dbReference type="eggNOG" id="COG1396">
    <property type="taxonomic scope" value="Bacteria"/>
</dbReference>
<evidence type="ECO:0000313" key="3">
    <source>
        <dbReference type="Proteomes" id="UP000000644"/>
    </source>
</evidence>
<dbReference type="KEGG" id="pna:Pnap_3316"/>
<organism evidence="2 3">
    <name type="scientific">Polaromonas naphthalenivorans (strain CJ2)</name>
    <dbReference type="NCBI Taxonomy" id="365044"/>
    <lineage>
        <taxon>Bacteria</taxon>
        <taxon>Pseudomonadati</taxon>
        <taxon>Pseudomonadota</taxon>
        <taxon>Betaproteobacteria</taxon>
        <taxon>Burkholderiales</taxon>
        <taxon>Comamonadaceae</taxon>
        <taxon>Polaromonas</taxon>
    </lineage>
</organism>
<evidence type="ECO:0000259" key="1">
    <source>
        <dbReference type="PROSITE" id="PS50943"/>
    </source>
</evidence>
<dbReference type="HOGENOM" id="CLU_066192_23_4_4"/>
<dbReference type="SUPFAM" id="SSF47413">
    <property type="entry name" value="lambda repressor-like DNA-binding domains"/>
    <property type="match status" value="1"/>
</dbReference>
<feature type="domain" description="HTH cro/C1-type" evidence="1">
    <location>
        <begin position="8"/>
        <end position="61"/>
    </location>
</feature>
<dbReference type="STRING" id="365044.Pnap_3316"/>
<dbReference type="EMBL" id="CP000529">
    <property type="protein sequence ID" value="ABM38614.1"/>
    <property type="molecule type" value="Genomic_DNA"/>
</dbReference>
<dbReference type="RefSeq" id="WP_011802685.1">
    <property type="nucleotide sequence ID" value="NC_008781.1"/>
</dbReference>
<gene>
    <name evidence="2" type="ordered locus">Pnap_3316</name>
</gene>
<dbReference type="AlphaFoldDB" id="A1VSI6"/>
<dbReference type="Proteomes" id="UP000000644">
    <property type="component" value="Chromosome"/>
</dbReference>
<dbReference type="CDD" id="cd00093">
    <property type="entry name" value="HTH_XRE"/>
    <property type="match status" value="1"/>
</dbReference>
<name>A1VSI6_POLNA</name>
<keyword evidence="3" id="KW-1185">Reference proteome</keyword>
<accession>A1VSI6</accession>
<dbReference type="InterPro" id="IPR001387">
    <property type="entry name" value="Cro/C1-type_HTH"/>
</dbReference>
<dbReference type="GO" id="GO:0003677">
    <property type="term" value="F:DNA binding"/>
    <property type="evidence" value="ECO:0007669"/>
    <property type="project" value="InterPro"/>
</dbReference>
<evidence type="ECO:0000313" key="2">
    <source>
        <dbReference type="EMBL" id="ABM38614.1"/>
    </source>
</evidence>
<protein>
    <submittedName>
        <fullName evidence="2">Putative transcriptional regulator, XRE family</fullName>
    </submittedName>
</protein>